<dbReference type="PIRSF" id="PIRSF002583">
    <property type="entry name" value="Hsp90"/>
    <property type="match status" value="1"/>
</dbReference>
<dbReference type="PANTHER" id="PTHR11528">
    <property type="entry name" value="HEAT SHOCK PROTEIN 90 FAMILY MEMBER"/>
    <property type="match status" value="1"/>
</dbReference>
<feature type="domain" description="Histidine kinase/HSP90-like ATPase" evidence="8">
    <location>
        <begin position="78"/>
        <end position="235"/>
    </location>
</feature>
<feature type="region of interest" description="Disordered" evidence="6">
    <location>
        <begin position="273"/>
        <end position="305"/>
    </location>
</feature>
<dbReference type="InterPro" id="IPR003594">
    <property type="entry name" value="HATPase_dom"/>
</dbReference>
<dbReference type="HAMAP" id="MF_00505">
    <property type="entry name" value="HSP90"/>
    <property type="match status" value="1"/>
</dbReference>
<dbReference type="AlphaFoldDB" id="A0A1X2IHE5"/>
<sequence length="785" mass="88251">MKISKVHYLLVALVLLLGVCVPSASAENEQIVINNDQPEGRTQGLAADQVEQLETEKFTFQTEISRLMSLIINSLYKSREIFLRELISNASDALDKIRFMALTDPSALSTQEDLTISIAADPETNSLIITDTGVGMTREQLMKNLGTIAKSGTSEFLEKLESAKGDVTQIGQFGVGFYSVFLVADKVTVASKSNDDPDQHVWMSEAVDDFVIAKDPRGNTLGRGTQITIHLKEGAMEFMNQDTLKGLVAKYSEFINFPILVWTSRNETVSKVPEKEASAAADDDDILEESLDKEETPEPTEQETRTVYSWERVNTLKPIWMRSPKDVSDEDYVDFYRAFTKNPSGDALTWSHYKGEGDVEFRSIIYVPSAADPNFFQNLAEKVHNVKLFVKRVFITDEFDLFPKWLSFLKGVVDADDLPLNVSRETLQKHRSLRTISKHLVKKSLDMFAQLAKQDDEKYTKFIKQFGPALKYGAIESNTHRKKVASLLRFASSYDPSGPTVSLDGYISRMKANQKSLYYLSGMTVAEIENSPFLEQLVARGYEVLFMVDPIDEMLVQNMPGYNGKMFVNVAKGVLSFGDEDGLDQDELDATTKYQPLFEWLKTTLANHVDKVVSSKRLTKSPMAIVANDFGLTGHMERLMAAQGGESKSQQDMMLNMMKMQKKTLEINPAHPIIKTLLERVESEDVDSDMTDLVTVLYETTSIRSGYPLSDITGFTKRVETIIRRGVGVNLEDEAVVQVKEAAAKTKEEQEKDDELLQQSEEIDKKNDAEDIDDDDLLARLHDEL</sequence>
<dbReference type="GO" id="GO:0016887">
    <property type="term" value="F:ATP hydrolysis activity"/>
    <property type="evidence" value="ECO:0007669"/>
    <property type="project" value="InterPro"/>
</dbReference>
<accession>A0A1X2IHE5</accession>
<feature type="binding site" evidence="5">
    <location>
        <position position="144"/>
    </location>
    <ligand>
        <name>ATP</name>
        <dbReference type="ChEBI" id="CHEBI:30616"/>
    </ligand>
</feature>
<feature type="binding site" evidence="5">
    <location>
        <position position="225"/>
    </location>
    <ligand>
        <name>ATP</name>
        <dbReference type="ChEBI" id="CHEBI:30616"/>
    </ligand>
</feature>
<evidence type="ECO:0000256" key="4">
    <source>
        <dbReference type="ARBA" id="ARBA00023186"/>
    </source>
</evidence>
<dbReference type="InterPro" id="IPR037196">
    <property type="entry name" value="HSP90_C"/>
</dbReference>
<dbReference type="Pfam" id="PF13589">
    <property type="entry name" value="HATPase_c_3"/>
    <property type="match status" value="1"/>
</dbReference>
<dbReference type="SUPFAM" id="SSF54211">
    <property type="entry name" value="Ribosomal protein S5 domain 2-like"/>
    <property type="match status" value="1"/>
</dbReference>
<dbReference type="GO" id="GO:0005524">
    <property type="term" value="F:ATP binding"/>
    <property type="evidence" value="ECO:0007669"/>
    <property type="project" value="UniProtKB-KW"/>
</dbReference>
<keyword evidence="4" id="KW-0143">Chaperone</keyword>
<dbReference type="FunFam" id="3.30.565.10:FF:000005">
    <property type="entry name" value="Heat shock protein 90"/>
    <property type="match status" value="1"/>
</dbReference>
<feature type="binding site" evidence="5">
    <location>
        <position position="136"/>
    </location>
    <ligand>
        <name>ATP</name>
        <dbReference type="ChEBI" id="CHEBI:30616"/>
    </ligand>
</feature>
<feature type="compositionally biased region" description="Acidic residues" evidence="6">
    <location>
        <begin position="281"/>
        <end position="301"/>
    </location>
</feature>
<comment type="caution">
    <text evidence="9">The sequence shown here is derived from an EMBL/GenBank/DDBJ whole genome shotgun (WGS) entry which is preliminary data.</text>
</comment>
<keyword evidence="3 5" id="KW-0067">ATP-binding</keyword>
<dbReference type="GO" id="GO:0051082">
    <property type="term" value="F:unfolded protein binding"/>
    <property type="evidence" value="ECO:0007669"/>
    <property type="project" value="InterPro"/>
</dbReference>
<dbReference type="STRING" id="90262.A0A1X2IHE5"/>
<evidence type="ECO:0000256" key="6">
    <source>
        <dbReference type="SAM" id="MobiDB-lite"/>
    </source>
</evidence>
<dbReference type="SMART" id="SM00387">
    <property type="entry name" value="HATPase_c"/>
    <property type="match status" value="1"/>
</dbReference>
<evidence type="ECO:0000256" key="5">
    <source>
        <dbReference type="PIRSR" id="PIRSR002583-1"/>
    </source>
</evidence>
<feature type="binding site" evidence="5">
    <location>
        <position position="131"/>
    </location>
    <ligand>
        <name>ATP</name>
        <dbReference type="ChEBI" id="CHEBI:30616"/>
    </ligand>
</feature>
<dbReference type="EMBL" id="MCGE01000011">
    <property type="protein sequence ID" value="ORZ16470.1"/>
    <property type="molecule type" value="Genomic_DNA"/>
</dbReference>
<dbReference type="Gene3D" id="3.30.230.80">
    <property type="match status" value="1"/>
</dbReference>
<dbReference type="Pfam" id="PF00183">
    <property type="entry name" value="HSP90"/>
    <property type="match status" value="1"/>
</dbReference>
<dbReference type="CDD" id="cd16927">
    <property type="entry name" value="HATPase_Hsp90-like"/>
    <property type="match status" value="1"/>
</dbReference>
<evidence type="ECO:0000256" key="7">
    <source>
        <dbReference type="SAM" id="SignalP"/>
    </source>
</evidence>
<proteinExistence type="inferred from homology"/>
<dbReference type="Gene3D" id="1.20.120.790">
    <property type="entry name" value="Heat shock protein 90, C-terminal domain"/>
    <property type="match status" value="1"/>
</dbReference>
<dbReference type="InterPro" id="IPR020568">
    <property type="entry name" value="Ribosomal_Su5_D2-typ_SF"/>
</dbReference>
<feature type="binding site" evidence="5">
    <location>
        <begin position="172"/>
        <end position="177"/>
    </location>
    <ligand>
        <name>ATP</name>
        <dbReference type="ChEBI" id="CHEBI:30616"/>
    </ligand>
</feature>
<feature type="binding site" evidence="5">
    <location>
        <begin position="151"/>
        <end position="152"/>
    </location>
    <ligand>
        <name>ATP</name>
        <dbReference type="ChEBI" id="CHEBI:30616"/>
    </ligand>
</feature>
<dbReference type="InterPro" id="IPR020575">
    <property type="entry name" value="Hsp90_N"/>
</dbReference>
<feature type="binding site" evidence="5">
    <location>
        <position position="89"/>
    </location>
    <ligand>
        <name>ATP</name>
        <dbReference type="ChEBI" id="CHEBI:30616"/>
    </ligand>
</feature>
<dbReference type="OrthoDB" id="28737at2759"/>
<feature type="binding site" evidence="5">
    <location>
        <position position="85"/>
    </location>
    <ligand>
        <name>ATP</name>
        <dbReference type="ChEBI" id="CHEBI:30616"/>
    </ligand>
</feature>
<feature type="chain" id="PRO_5012778382" evidence="7">
    <location>
        <begin position="27"/>
        <end position="785"/>
    </location>
</feature>
<evidence type="ECO:0000313" key="10">
    <source>
        <dbReference type="Proteomes" id="UP000193560"/>
    </source>
</evidence>
<dbReference type="SUPFAM" id="SSF110942">
    <property type="entry name" value="HSP90 C-terminal domain"/>
    <property type="match status" value="1"/>
</dbReference>
<dbReference type="Gene3D" id="3.40.50.11260">
    <property type="match status" value="1"/>
</dbReference>
<evidence type="ECO:0000256" key="1">
    <source>
        <dbReference type="ARBA" id="ARBA00008239"/>
    </source>
</evidence>
<keyword evidence="7" id="KW-0732">Signal</keyword>
<name>A0A1X2IHE5_9FUNG</name>
<dbReference type="SUPFAM" id="SSF55874">
    <property type="entry name" value="ATPase domain of HSP90 chaperone/DNA topoisomerase II/histidine kinase"/>
    <property type="match status" value="1"/>
</dbReference>
<evidence type="ECO:0000256" key="3">
    <source>
        <dbReference type="ARBA" id="ARBA00022840"/>
    </source>
</evidence>
<feature type="binding site" evidence="5">
    <location>
        <position position="424"/>
    </location>
    <ligand>
        <name>ATP</name>
        <dbReference type="ChEBI" id="CHEBI:30616"/>
    </ligand>
</feature>
<dbReference type="GO" id="GO:0140662">
    <property type="term" value="F:ATP-dependent protein folding chaperone"/>
    <property type="evidence" value="ECO:0007669"/>
    <property type="project" value="InterPro"/>
</dbReference>
<comment type="similarity">
    <text evidence="1">Belongs to the heat shock protein 90 family.</text>
</comment>
<reference evidence="9 10" key="1">
    <citation type="submission" date="2016-07" db="EMBL/GenBank/DDBJ databases">
        <title>Pervasive Adenine N6-methylation of Active Genes in Fungi.</title>
        <authorList>
            <consortium name="DOE Joint Genome Institute"/>
            <person name="Mondo S.J."/>
            <person name="Dannebaum R.O."/>
            <person name="Kuo R.C."/>
            <person name="Labutti K."/>
            <person name="Haridas S."/>
            <person name="Kuo A."/>
            <person name="Salamov A."/>
            <person name="Ahrendt S.R."/>
            <person name="Lipzen A."/>
            <person name="Sullivan W."/>
            <person name="Andreopoulos W.B."/>
            <person name="Clum A."/>
            <person name="Lindquist E."/>
            <person name="Daum C."/>
            <person name="Ramamoorthy G.K."/>
            <person name="Gryganskyi A."/>
            <person name="Culley D."/>
            <person name="Magnuson J.K."/>
            <person name="James T.Y."/>
            <person name="O'Malley M.A."/>
            <person name="Stajich J.E."/>
            <person name="Spatafora J.W."/>
            <person name="Visel A."/>
            <person name="Grigoriev I.V."/>
        </authorList>
    </citation>
    <scope>NUCLEOTIDE SEQUENCE [LARGE SCALE GENOMIC DNA]</scope>
    <source>
        <strain evidence="9 10">NRRL 1336</strain>
    </source>
</reference>
<evidence type="ECO:0000313" key="9">
    <source>
        <dbReference type="EMBL" id="ORZ16470.1"/>
    </source>
</evidence>
<dbReference type="Gene3D" id="3.30.565.10">
    <property type="entry name" value="Histidine kinase-like ATPase, C-terminal domain"/>
    <property type="match status" value="1"/>
</dbReference>
<dbReference type="InterPro" id="IPR001404">
    <property type="entry name" value="Hsp90_fam"/>
</dbReference>
<protein>
    <submittedName>
        <fullName evidence="9">Hsp90 protein-domain-containing protein</fullName>
    </submittedName>
</protein>
<keyword evidence="2 5" id="KW-0547">Nucleotide-binding</keyword>
<dbReference type="Proteomes" id="UP000193560">
    <property type="component" value="Unassembled WGS sequence"/>
</dbReference>
<organism evidence="9 10">
    <name type="scientific">Absidia repens</name>
    <dbReference type="NCBI Taxonomy" id="90262"/>
    <lineage>
        <taxon>Eukaryota</taxon>
        <taxon>Fungi</taxon>
        <taxon>Fungi incertae sedis</taxon>
        <taxon>Mucoromycota</taxon>
        <taxon>Mucoromycotina</taxon>
        <taxon>Mucoromycetes</taxon>
        <taxon>Mucorales</taxon>
        <taxon>Cunninghamellaceae</taxon>
        <taxon>Absidia</taxon>
    </lineage>
</organism>
<evidence type="ECO:0000259" key="8">
    <source>
        <dbReference type="SMART" id="SM00387"/>
    </source>
</evidence>
<dbReference type="PRINTS" id="PR00775">
    <property type="entry name" value="HEATSHOCK90"/>
</dbReference>
<keyword evidence="10" id="KW-1185">Reference proteome</keyword>
<dbReference type="InterPro" id="IPR036890">
    <property type="entry name" value="HATPase_C_sf"/>
</dbReference>
<feature type="binding site" evidence="5">
    <location>
        <position position="150"/>
    </location>
    <ligand>
        <name>ATP</name>
        <dbReference type="ChEBI" id="CHEBI:30616"/>
    </ligand>
</feature>
<feature type="signal peptide" evidence="7">
    <location>
        <begin position="1"/>
        <end position="26"/>
    </location>
</feature>
<gene>
    <name evidence="9" type="ORF">BCR42DRAFT_482633</name>
</gene>
<feature type="region of interest" description="Disordered" evidence="6">
    <location>
        <begin position="743"/>
        <end position="774"/>
    </location>
</feature>
<dbReference type="NCBIfam" id="NF003555">
    <property type="entry name" value="PRK05218.1"/>
    <property type="match status" value="1"/>
</dbReference>
<evidence type="ECO:0000256" key="2">
    <source>
        <dbReference type="ARBA" id="ARBA00022741"/>
    </source>
</evidence>